<feature type="compositionally biased region" description="Low complexity" evidence="1">
    <location>
        <begin position="545"/>
        <end position="563"/>
    </location>
</feature>
<keyword evidence="4" id="KW-1185">Reference proteome</keyword>
<dbReference type="Proteomes" id="UP000237438">
    <property type="component" value="Unassembled WGS sequence"/>
</dbReference>
<dbReference type="InterPro" id="IPR012965">
    <property type="entry name" value="Msb1/Mug8_dom"/>
</dbReference>
<feature type="region of interest" description="Disordered" evidence="1">
    <location>
        <begin position="754"/>
        <end position="968"/>
    </location>
</feature>
<feature type="compositionally biased region" description="Low complexity" evidence="1">
    <location>
        <begin position="674"/>
        <end position="683"/>
    </location>
</feature>
<proteinExistence type="predicted"/>
<feature type="compositionally biased region" description="Polar residues" evidence="1">
    <location>
        <begin position="778"/>
        <end position="792"/>
    </location>
</feature>
<dbReference type="STRING" id="225359.A0A2S4PXZ3"/>
<dbReference type="CDD" id="cd04401">
    <property type="entry name" value="RhoGAP_fMSB1"/>
    <property type="match status" value="1"/>
</dbReference>
<dbReference type="PANTHER" id="PTHR28093:SF1">
    <property type="entry name" value="MORPHOGENESIS-RELATED PROTEIN MSB1"/>
    <property type="match status" value="1"/>
</dbReference>
<organism evidence="3 4">
    <name type="scientific">Erysiphe pulchra</name>
    <dbReference type="NCBI Taxonomy" id="225359"/>
    <lineage>
        <taxon>Eukaryota</taxon>
        <taxon>Fungi</taxon>
        <taxon>Dikarya</taxon>
        <taxon>Ascomycota</taxon>
        <taxon>Pezizomycotina</taxon>
        <taxon>Leotiomycetes</taxon>
        <taxon>Erysiphales</taxon>
        <taxon>Erysiphaceae</taxon>
        <taxon>Erysiphe</taxon>
    </lineage>
</organism>
<evidence type="ECO:0000313" key="3">
    <source>
        <dbReference type="EMBL" id="POS86913.1"/>
    </source>
</evidence>
<dbReference type="EMBL" id="PEDP01000227">
    <property type="protein sequence ID" value="POS86913.1"/>
    <property type="molecule type" value="Genomic_DNA"/>
</dbReference>
<feature type="non-terminal residue" evidence="3">
    <location>
        <position position="989"/>
    </location>
</feature>
<evidence type="ECO:0000313" key="4">
    <source>
        <dbReference type="Proteomes" id="UP000237438"/>
    </source>
</evidence>
<feature type="region of interest" description="Disordered" evidence="1">
    <location>
        <begin position="648"/>
        <end position="708"/>
    </location>
</feature>
<feature type="compositionally biased region" description="Polar residues" evidence="1">
    <location>
        <begin position="697"/>
        <end position="708"/>
    </location>
</feature>
<feature type="compositionally biased region" description="Basic residues" evidence="1">
    <location>
        <begin position="532"/>
        <end position="544"/>
    </location>
</feature>
<feature type="compositionally biased region" description="Basic and acidic residues" evidence="1">
    <location>
        <begin position="931"/>
        <end position="957"/>
    </location>
</feature>
<dbReference type="InterPro" id="IPR037508">
    <property type="entry name" value="Msb1/Mug8"/>
</dbReference>
<evidence type="ECO:0000256" key="1">
    <source>
        <dbReference type="SAM" id="MobiDB-lite"/>
    </source>
</evidence>
<feature type="compositionally biased region" description="Polar residues" evidence="1">
    <location>
        <begin position="664"/>
        <end position="673"/>
    </location>
</feature>
<evidence type="ECO:0000259" key="2">
    <source>
        <dbReference type="Pfam" id="PF08101"/>
    </source>
</evidence>
<accession>A0A2S4PXZ3</accession>
<comment type="caution">
    <text evidence="3">The sequence shown here is derived from an EMBL/GenBank/DDBJ whole genome shotgun (WGS) entry which is preliminary data.</text>
</comment>
<dbReference type="OrthoDB" id="3362494at2759"/>
<dbReference type="PANTHER" id="PTHR28093">
    <property type="entry name" value="MORPHOGENESIS-RELATED PROTEIN MSB1"/>
    <property type="match status" value="1"/>
</dbReference>
<feature type="domain" description="Meiotically up-regulated protein Msb1/Mug8" evidence="2">
    <location>
        <begin position="44"/>
        <end position="508"/>
    </location>
</feature>
<gene>
    <name evidence="3" type="ORF">EPUL_003213</name>
</gene>
<protein>
    <recommendedName>
        <fullName evidence="2">Meiotically up-regulated protein Msb1/Mug8 domain-containing protein</fullName>
    </recommendedName>
</protein>
<dbReference type="Pfam" id="PF08101">
    <property type="entry name" value="Msb1-Mug8_dom"/>
    <property type="match status" value="1"/>
</dbReference>
<name>A0A2S4PXZ3_9PEZI</name>
<reference evidence="3 4" key="1">
    <citation type="submission" date="2017-10" db="EMBL/GenBank/DDBJ databases">
        <title>Development of genomic resources for the powdery mildew, Erysiphe pulchra.</title>
        <authorList>
            <person name="Wadl P.A."/>
            <person name="Mack B.M."/>
            <person name="Moore G."/>
            <person name="Beltz S.B."/>
        </authorList>
    </citation>
    <scope>NUCLEOTIDE SEQUENCE [LARGE SCALE GENOMIC DNA]</scope>
    <source>
        <strain evidence="3">Cflorida</strain>
    </source>
</reference>
<feature type="compositionally biased region" description="Polar residues" evidence="1">
    <location>
        <begin position="859"/>
        <end position="869"/>
    </location>
</feature>
<dbReference type="AlphaFoldDB" id="A0A2S4PXZ3"/>
<sequence length="989" mass="109287">MPSLFSRLKSLNPPTKTKVKSPLTPSFEPISTPTWEDAWARNSVEPEEVQELLHGCLLEVKARGLDTPFILLPYRPTSDPSAARTFIRNYFEQKLRGDELVQELRLTNPLALCSVMKWCWSRLAGGVVGWEAYELFRVGELDSNMARYSFATFVPLSVDSDARSKIIFDFFDLLSAIAAHSKANGLGGRKLSRLAGWWAFDQSEDGNGFEGGYMKWTSAADATSHLFFAYLRSLSPDSSKGLSGISILPVSLQKLLEETDYPPKPLKRLQSKIPRVLLIVETISPTPFSLLRRANRFQYRDEDKALMEFAEYIDPVESLTDECRRVLSLISSANQSQAFNSKDLEGMSDMSWSKFEDVGFSDGFDIQEEEDGVSFARRYPQISEKTNLARNATGRPTTPSWAEFLSSGFVNELKSVPSPLLLPPDLSLPPITIRSQSSHSHSVNRGESELEPGELASIAKFYLDDAFWWVWISSLSAEESPERKAAFGRCALVETIIPDGRWLLIEEKVKGAVSAPVEGAYIAEKKSFWGRSKRNKGSSRRKSVGKPISESNNNMSSQSLNSNKAIPNSDSHARIQAAAARLQEEQNIVLQEPGLRVGKTDDAISMKTSSVFTLQPLIVSEASSAMKWANKYDRDTFRKSYLANVNSGRGFANSPTPYEHPKSPDTSGTMKNDSQSISSSISSPHFQSLPEPPHELTPNSARFSTTPHFTKYQTKPLVEDVMIESQKAQNKLQEIPSSVPEVRPSIDGEVLVNEGQQARKNSKKNGPGGGFKKLFGRNKSQNSKGTDNSHPPQVTAGREAVEQKKKSKSVSRSLSGFRKKSLSEKRSGAPSPSTTGAAESLEDKMNLSPKPAPARIFSNDDTLSRLSTNEAKEAQKAFSSFDQGLPENGLEEGTSRRDNDSYSDTASKTQGEENEDTNQPENQLAHLKKSNTREAEVKQSEEQTKSENESGVAKEEEPSGEESIEVRVARIKARVAQLTGTSTSTPSSP</sequence>
<feature type="region of interest" description="Disordered" evidence="1">
    <location>
        <begin position="532"/>
        <end position="572"/>
    </location>
</feature>